<keyword evidence="6" id="KW-1133">Transmembrane helix</keyword>
<feature type="region of interest" description="Disordered" evidence="10">
    <location>
        <begin position="63"/>
        <end position="161"/>
    </location>
</feature>
<evidence type="ECO:0000256" key="1">
    <source>
        <dbReference type="ARBA" id="ARBA00004273"/>
    </source>
</evidence>
<evidence type="ECO:0000256" key="2">
    <source>
        <dbReference type="ARBA" id="ARBA00005687"/>
    </source>
</evidence>
<name>A0A4Q1BLL6_TREME</name>
<dbReference type="FunCoup" id="A0A4Q1BLL6">
    <property type="interactions" value="33"/>
</dbReference>
<comment type="caution">
    <text evidence="11">The sequence shown here is derived from an EMBL/GenBank/DDBJ whole genome shotgun (WGS) entry which is preliminary data.</text>
</comment>
<comment type="subcellular location">
    <subcellularLocation>
        <location evidence="1">Mitochondrion inner membrane</location>
    </subcellularLocation>
</comment>
<feature type="compositionally biased region" description="Low complexity" evidence="10">
    <location>
        <begin position="304"/>
        <end position="314"/>
    </location>
</feature>
<evidence type="ECO:0000256" key="10">
    <source>
        <dbReference type="SAM" id="MobiDB-lite"/>
    </source>
</evidence>
<dbReference type="InParanoid" id="A0A4Q1BLL6"/>
<sequence>MYRQFRFFHGLRPYTNLRPLIIPRFLFSQVDPRIRISGKNEYLSKLRRYDIKGSLRYINRNYSSDHSTCPNCPHTPLPSKSSNSPHIPSSSSSSANLNSSHFSSDPHSPKSSGIPTSSPSSSHERSDHASEPPPTPPKPPNPPVLTNPTNSPNPLSPPRIRDHAQDYVPFIQRLIRQTRLQPFDSPHRPSKEELLGAANGWYERLRIRLKWFTIRGWRRFNVDDLSAFASWFVLGNTLWILIGTTTFVSAVLFTLNSLSLQEYVARWISDYLTSETGVTVIFESAIVPKWGASTITFRNVFVSRRPRPSSSSSNTDTESIGNTTGTLASSAPILTNTVSPETYISVPPAPESENYTMFDVNLDEVEVTLSFMRWLDGKGLVKDARVKGVRGVIDRRSVWWDHNKSLVPADFRHPTRKGDFELESFQVEDALVTVYQPGGQRPYNVSVFNASIGPLRKRWLFYDIMSAEAITGQLDNCLFSLHMPQKLGKGNGEESKIKRMARFRIDGLGIEHAQYATGHTGPVSWITSGRLDAVLDFKFPYHPDDEVDFKAIFDQIGRNVATITQSGVHPDNALVSTTNTAIEAASAVSSASERLAPGQARLARPPLRAPSPNVTSGPEDERRQVIVDIDLRFRDLKAAVPVFTSDLSVKNNAIMRPIVAFINANRTLVPIHCQVAADLSDFDGSWTLFETGLTTSISDQIYAALAYHVSSETANSKRMRQVGFWGIQRGTEVLLDTLRTVVDPVHAQLA</sequence>
<keyword evidence="7" id="KW-0496">Mitochondrion</keyword>
<gene>
    <name evidence="11" type="ORF">M231_03998</name>
</gene>
<dbReference type="GO" id="GO:0005743">
    <property type="term" value="C:mitochondrial inner membrane"/>
    <property type="evidence" value="ECO:0007669"/>
    <property type="project" value="UniProtKB-SubCell"/>
</dbReference>
<feature type="compositionally biased region" description="Low complexity" evidence="10">
    <location>
        <begin position="78"/>
        <end position="121"/>
    </location>
</feature>
<keyword evidence="4" id="KW-0999">Mitochondrion inner membrane</keyword>
<dbReference type="GO" id="GO:0007005">
    <property type="term" value="P:mitochondrion organization"/>
    <property type="evidence" value="ECO:0007669"/>
    <property type="project" value="InterPro"/>
</dbReference>
<keyword evidence="3" id="KW-0812">Transmembrane</keyword>
<evidence type="ECO:0000256" key="9">
    <source>
        <dbReference type="ARBA" id="ARBA00025191"/>
    </source>
</evidence>
<dbReference type="AlphaFoldDB" id="A0A4Q1BLL6"/>
<feature type="region of interest" description="Disordered" evidence="10">
    <location>
        <begin position="304"/>
        <end position="328"/>
    </location>
</feature>
<dbReference type="InterPro" id="IPR012571">
    <property type="entry name" value="Mdm31/Mdm32"/>
</dbReference>
<accession>A0A4Q1BLL6</accession>
<evidence type="ECO:0000256" key="4">
    <source>
        <dbReference type="ARBA" id="ARBA00022792"/>
    </source>
</evidence>
<keyword evidence="5" id="KW-0809">Transit peptide</keyword>
<evidence type="ECO:0000313" key="11">
    <source>
        <dbReference type="EMBL" id="RXK38688.1"/>
    </source>
</evidence>
<evidence type="ECO:0000313" key="12">
    <source>
        <dbReference type="Proteomes" id="UP000289152"/>
    </source>
</evidence>
<dbReference type="Proteomes" id="UP000289152">
    <property type="component" value="Unassembled WGS sequence"/>
</dbReference>
<evidence type="ECO:0000256" key="6">
    <source>
        <dbReference type="ARBA" id="ARBA00022989"/>
    </source>
</evidence>
<keyword evidence="8" id="KW-0472">Membrane</keyword>
<evidence type="ECO:0000256" key="3">
    <source>
        <dbReference type="ARBA" id="ARBA00022692"/>
    </source>
</evidence>
<feature type="compositionally biased region" description="Pro residues" evidence="10">
    <location>
        <begin position="131"/>
        <end position="145"/>
    </location>
</feature>
<comment type="similarity">
    <text evidence="2">Belongs to the MDM31/MDM32 family.</text>
</comment>
<comment type="function">
    <text evidence="9">Involved in the organization of the mitochondrial membranes and the global structure of the mitochondria. Also required for mitochondrial distribution and mobility as well as for the maintenance of mitochondrial DNA nucleoids structures.</text>
</comment>
<reference evidence="11 12" key="1">
    <citation type="submission" date="2016-06" db="EMBL/GenBank/DDBJ databases">
        <title>Evolution of pathogenesis and genome organization in the Tremellales.</title>
        <authorList>
            <person name="Cuomo C."/>
            <person name="Litvintseva A."/>
            <person name="Heitman J."/>
            <person name="Chen Y."/>
            <person name="Sun S."/>
            <person name="Springer D."/>
            <person name="Dromer F."/>
            <person name="Young S."/>
            <person name="Zeng Q."/>
            <person name="Chapman S."/>
            <person name="Gujja S."/>
            <person name="Saif S."/>
            <person name="Birren B."/>
        </authorList>
    </citation>
    <scope>NUCLEOTIDE SEQUENCE [LARGE SCALE GENOMIC DNA]</scope>
    <source>
        <strain evidence="11 12">ATCC 28783</strain>
    </source>
</reference>
<evidence type="ECO:0000256" key="8">
    <source>
        <dbReference type="ARBA" id="ARBA00023136"/>
    </source>
</evidence>
<dbReference type="STRING" id="5217.A0A4Q1BLL6"/>
<dbReference type="GO" id="GO:0000001">
    <property type="term" value="P:mitochondrion inheritance"/>
    <property type="evidence" value="ECO:0007669"/>
    <property type="project" value="InterPro"/>
</dbReference>
<dbReference type="OrthoDB" id="17678at2759"/>
<keyword evidence="12" id="KW-1185">Reference proteome</keyword>
<dbReference type="PANTHER" id="PTHR31068:SF0">
    <property type="entry name" value="MITOCHONDRIAL DISTRIBUTION AND MORPHOLOGY PROTEIN 31"/>
    <property type="match status" value="1"/>
</dbReference>
<evidence type="ECO:0000256" key="7">
    <source>
        <dbReference type="ARBA" id="ARBA00023128"/>
    </source>
</evidence>
<feature type="compositionally biased region" description="Polar residues" evidence="10">
    <location>
        <begin position="315"/>
        <end position="328"/>
    </location>
</feature>
<proteinExistence type="inferred from homology"/>
<dbReference type="EMBL" id="SDIL01000043">
    <property type="protein sequence ID" value="RXK38688.1"/>
    <property type="molecule type" value="Genomic_DNA"/>
</dbReference>
<protein>
    <submittedName>
        <fullName evidence="11">Mitochondrial distribution and morphology protein 31</fullName>
    </submittedName>
</protein>
<dbReference type="Pfam" id="PF08118">
    <property type="entry name" value="MDM31_MDM32"/>
    <property type="match status" value="1"/>
</dbReference>
<dbReference type="PANTHER" id="PTHR31068">
    <property type="entry name" value="MITOCHONDRIAL DISTRIBUTION AND MORPHOLOGY PROTEIN 31"/>
    <property type="match status" value="1"/>
</dbReference>
<organism evidence="11 12">
    <name type="scientific">Tremella mesenterica</name>
    <name type="common">Jelly fungus</name>
    <dbReference type="NCBI Taxonomy" id="5217"/>
    <lineage>
        <taxon>Eukaryota</taxon>
        <taxon>Fungi</taxon>
        <taxon>Dikarya</taxon>
        <taxon>Basidiomycota</taxon>
        <taxon>Agaricomycotina</taxon>
        <taxon>Tremellomycetes</taxon>
        <taxon>Tremellales</taxon>
        <taxon>Tremellaceae</taxon>
        <taxon>Tremella</taxon>
    </lineage>
</organism>
<evidence type="ECO:0000256" key="5">
    <source>
        <dbReference type="ARBA" id="ARBA00022946"/>
    </source>
</evidence>
<dbReference type="VEuPathDB" id="FungiDB:TREMEDRAFT_72070"/>